<dbReference type="SUPFAM" id="SSF54001">
    <property type="entry name" value="Cysteine proteinases"/>
    <property type="match status" value="1"/>
</dbReference>
<evidence type="ECO:0000256" key="5">
    <source>
        <dbReference type="ARBA" id="ARBA00022807"/>
    </source>
</evidence>
<evidence type="ECO:0000313" key="7">
    <source>
        <dbReference type="EMBL" id="KHE42604.1"/>
    </source>
</evidence>
<dbReference type="InterPro" id="IPR025896">
    <property type="entry name" value="Spi_Prtas-inh"/>
</dbReference>
<dbReference type="Pfam" id="PF01640">
    <property type="entry name" value="Peptidase_C10"/>
    <property type="match status" value="2"/>
</dbReference>
<dbReference type="Proteomes" id="UP000030889">
    <property type="component" value="Unassembled WGS sequence"/>
</dbReference>
<dbReference type="InterPro" id="IPR044934">
    <property type="entry name" value="Streptopain_sf"/>
</dbReference>
<dbReference type="InterPro" id="IPR000200">
    <property type="entry name" value="Peptidase_C10"/>
</dbReference>
<sequence length="448" mass="49092">MGAALLAVACTKEQSDGERIPESFSSDSHYVNVDEARAAVETMLGSMDPETRGGAVRSITGVVTIGGPGDTRGGASDSPVYHVFSLGDGEGFALASGDDRTPPVFCITDSGTFEEIAETGNPGLGMTLLSYDINYRVAVGLPIPDEGDGMIYPGEPGYPSASAYGSGGGITDVDIDYGGGVGNNITRKTYPWELSGYKGTQVACNWGQGEPYHLMMPMISANKHAYAGCGAVAVAQILYHYGYPSSIDGYALDWNKISKHRSIYSCDTTVYPAIARLFERLNSQNYLQATVRGSSGTFTNTNRITPTFQSLGYSCVAEADYSAVSLLKAIMTDGRPVMVFGMSHRTPKYILGKVSGYDYSDGHYWVCDRVMTYKQKIETYNWSILLRTDYECLYYVHCNWGWDGSHNGYFLPNEFDAAHEPAKPDTRAVEGEENYYQFRMKMWHQIKR</sequence>
<evidence type="ECO:0000256" key="1">
    <source>
        <dbReference type="ARBA" id="ARBA00009693"/>
    </source>
</evidence>
<dbReference type="EMBL" id="JRGF01000003">
    <property type="protein sequence ID" value="KHE42604.1"/>
    <property type="molecule type" value="Genomic_DNA"/>
</dbReference>
<accession>A0ABR4YK19</accession>
<keyword evidence="3" id="KW-0732">Signal</keyword>
<proteinExistence type="inferred from homology"/>
<keyword evidence="4" id="KW-0378">Hydrolase</keyword>
<feature type="domain" description="Spi protease inhibitor" evidence="6">
    <location>
        <begin position="30"/>
        <end position="130"/>
    </location>
</feature>
<organism evidence="7 8">
    <name type="scientific">Alistipes inops</name>
    <dbReference type="NCBI Taxonomy" id="1501391"/>
    <lineage>
        <taxon>Bacteria</taxon>
        <taxon>Pseudomonadati</taxon>
        <taxon>Bacteroidota</taxon>
        <taxon>Bacteroidia</taxon>
        <taxon>Bacteroidales</taxon>
        <taxon>Rikenellaceae</taxon>
        <taxon>Alistipes</taxon>
    </lineage>
</organism>
<keyword evidence="2" id="KW-0645">Protease</keyword>
<evidence type="ECO:0000256" key="4">
    <source>
        <dbReference type="ARBA" id="ARBA00022801"/>
    </source>
</evidence>
<evidence type="ECO:0000256" key="2">
    <source>
        <dbReference type="ARBA" id="ARBA00022670"/>
    </source>
</evidence>
<dbReference type="Gene3D" id="3.90.70.50">
    <property type="entry name" value="Peptidase C10, streptopain"/>
    <property type="match status" value="2"/>
</dbReference>
<gene>
    <name evidence="7" type="ORF">LG35_03170</name>
</gene>
<keyword evidence="8" id="KW-1185">Reference proteome</keyword>
<dbReference type="Pfam" id="PF13734">
    <property type="entry name" value="Inhibitor_I69"/>
    <property type="match status" value="1"/>
</dbReference>
<reference evidence="7 8" key="1">
    <citation type="submission" date="2014-09" db="EMBL/GenBank/DDBJ databases">
        <title>Alistipes sp. 627, sp. nov., a novel member of the family Rikenellaceae isolated from human faeces.</title>
        <authorList>
            <person name="Shkoporov A.N."/>
            <person name="Chaplin A.V."/>
            <person name="Motuzova O.V."/>
            <person name="Kafarskaia L.I."/>
            <person name="Khokhlova E.V."/>
            <person name="Efimov B.A."/>
        </authorList>
    </citation>
    <scope>NUCLEOTIDE SEQUENCE [LARGE SCALE GENOMIC DNA]</scope>
    <source>
        <strain evidence="7 8">627</strain>
    </source>
</reference>
<protein>
    <recommendedName>
        <fullName evidence="6">Spi protease inhibitor domain-containing protein</fullName>
    </recommendedName>
</protein>
<evidence type="ECO:0000313" key="8">
    <source>
        <dbReference type="Proteomes" id="UP000030889"/>
    </source>
</evidence>
<keyword evidence="5" id="KW-0788">Thiol protease</keyword>
<dbReference type="PRINTS" id="PR00797">
    <property type="entry name" value="STREPTOPAIN"/>
</dbReference>
<dbReference type="InterPro" id="IPR038765">
    <property type="entry name" value="Papain-like_cys_pep_sf"/>
</dbReference>
<evidence type="ECO:0000256" key="3">
    <source>
        <dbReference type="ARBA" id="ARBA00022729"/>
    </source>
</evidence>
<name>A0ABR4YK19_9BACT</name>
<comment type="caution">
    <text evidence="7">The sequence shown here is derived from an EMBL/GenBank/DDBJ whole genome shotgun (WGS) entry which is preliminary data.</text>
</comment>
<evidence type="ECO:0000259" key="6">
    <source>
        <dbReference type="Pfam" id="PF13734"/>
    </source>
</evidence>
<comment type="similarity">
    <text evidence="1">Belongs to the peptidase C10 family.</text>
</comment>